<evidence type="ECO:0000259" key="1">
    <source>
        <dbReference type="PROSITE" id="PS50991"/>
    </source>
</evidence>
<organism evidence="2">
    <name type="scientific">viral metagenome</name>
    <dbReference type="NCBI Taxonomy" id="1070528"/>
    <lineage>
        <taxon>unclassified sequences</taxon>
        <taxon>metagenomes</taxon>
        <taxon>organismal metagenomes</taxon>
    </lineage>
</organism>
<name>A0A6C0ATB2_9ZZZZ</name>
<dbReference type="EMBL" id="MN740803">
    <property type="protein sequence ID" value="QHS82515.1"/>
    <property type="molecule type" value="Genomic_DNA"/>
</dbReference>
<dbReference type="Pfam" id="PF00682">
    <property type="entry name" value="HMGL-like"/>
    <property type="match status" value="1"/>
</dbReference>
<dbReference type="AlphaFoldDB" id="A0A6C0ATB2"/>
<evidence type="ECO:0000313" key="2">
    <source>
        <dbReference type="EMBL" id="QHS82515.1"/>
    </source>
</evidence>
<dbReference type="InterPro" id="IPR013785">
    <property type="entry name" value="Aldolase_TIM"/>
</dbReference>
<dbReference type="InterPro" id="IPR000891">
    <property type="entry name" value="PYR_CT"/>
</dbReference>
<dbReference type="GO" id="GO:0003852">
    <property type="term" value="F:2-isopropylmalate synthase activity"/>
    <property type="evidence" value="ECO:0007669"/>
    <property type="project" value="TreeGrafter"/>
</dbReference>
<dbReference type="SUPFAM" id="SSF51569">
    <property type="entry name" value="Aldolase"/>
    <property type="match status" value="1"/>
</dbReference>
<reference evidence="2" key="1">
    <citation type="journal article" date="2020" name="Nature">
        <title>Giant virus diversity and host interactions through global metagenomics.</title>
        <authorList>
            <person name="Schulz F."/>
            <person name="Roux S."/>
            <person name="Paez-Espino D."/>
            <person name="Jungbluth S."/>
            <person name="Walsh D.A."/>
            <person name="Denef V.J."/>
            <person name="McMahon K.D."/>
            <person name="Konstantinidis K.T."/>
            <person name="Eloe-Fadrosh E.A."/>
            <person name="Kyrpides N.C."/>
            <person name="Woyke T."/>
        </authorList>
    </citation>
    <scope>NUCLEOTIDE SEQUENCE</scope>
    <source>
        <strain evidence="2">GVMAG-S-1101171-111</strain>
    </source>
</reference>
<dbReference type="InterPro" id="IPR050073">
    <property type="entry name" value="2-IPM_HCS-like"/>
</dbReference>
<dbReference type="PANTHER" id="PTHR10277">
    <property type="entry name" value="HOMOCITRATE SYNTHASE-RELATED"/>
    <property type="match status" value="1"/>
</dbReference>
<dbReference type="PANTHER" id="PTHR10277:SF9">
    <property type="entry name" value="2-ISOPROPYLMALATE SYNTHASE 1, CHLOROPLASTIC-RELATED"/>
    <property type="match status" value="1"/>
</dbReference>
<dbReference type="PROSITE" id="PS50991">
    <property type="entry name" value="PYR_CT"/>
    <property type="match status" value="1"/>
</dbReference>
<dbReference type="GO" id="GO:0009098">
    <property type="term" value="P:L-leucine biosynthetic process"/>
    <property type="evidence" value="ECO:0007669"/>
    <property type="project" value="TreeGrafter"/>
</dbReference>
<proteinExistence type="predicted"/>
<protein>
    <recommendedName>
        <fullName evidence="1">Pyruvate carboxyltransferase domain-containing protein</fullName>
    </recommendedName>
</protein>
<sequence>MSNSIELLDCTIRDGGYVNDWQFSDDMVRNCYIACSNSGIDYMEIGFRNIKKPQFLEKYGPTFFCDDEFINKTVGDINGCKIAVMVTINEFDINVFLPKSQSKIDMVRVLLAYHGSKNKSDDILDIDLLKQGMSQVRQLVDLGYEISFNVGRIDKMSKSQIYELCKIISQEQIKYFTMADTYGCVDLNDIETLIPYVTFLLRDVFETNIKIGFHAHDNMSTATAKSLHSLKFGVTMIDGCILGYGRGSGNAKTELLMMDLNKNYNKSYDFVNSIDFGDSFIVSYKECQNNLCYNVIYALSSYYGCHVSYAIDIIEKFEKMNISDICYVFSTLKQKKQNMFYNDRLFMIIYTEKII</sequence>
<accession>A0A6C0ATB2</accession>
<dbReference type="Gene3D" id="3.20.20.70">
    <property type="entry name" value="Aldolase class I"/>
    <property type="match status" value="1"/>
</dbReference>
<feature type="domain" description="Pyruvate carboxyltransferase" evidence="1">
    <location>
        <begin position="5"/>
        <end position="274"/>
    </location>
</feature>